<sequence length="500" mass="56333">MVGVAGRSRGCRACRRRKKGCDLRKPECNNCKRAHESCEYDRPYVFINTTGTGPGSSTIGKATPKRRSLPTTDVTLPHSLTRTAYEEKYFSLFWDLWFPCGSTSPGLSIKYPVADWMTAARAMYRDDSALRGTLLAMCLSTIGRHNRQDWLLSEGVKLYVQALNELNNGLRHPRRWSSDALLVASRGLGLFELLYGLKSQNWAVISQAKSWHNHNLGEMSLMQQRGPQSYVEGQAHQLFTHGRMHLAIAACMSRKRIFLSDTPWKTIPWLKSPKNAKDVLTDILVDVPALLEEIDLLTKAPQPATEIFNRFIETYRRLDRELSWWLANLSPGSQWLIDLQNRDFKSPTADEVALAQVMTLFWTACILVYSSLYIALPLCPASFASGIVEAPQHTNPKQYCTLVANTIEVFFEPEAGLVGMYAAPFLIGIATKYLMFTEGFDSRDCMKLIGYFQRQGGGAAIGRFLTNSLREWDKIDPHDVKPGQLTSAVNNIEPMSSKFQ</sequence>
<dbReference type="Gene3D" id="4.10.240.10">
    <property type="entry name" value="Zn(2)-C6 fungal-type DNA-binding domain"/>
    <property type="match status" value="1"/>
</dbReference>
<name>A0A161YH57_COLIC</name>
<dbReference type="PROSITE" id="PS00463">
    <property type="entry name" value="ZN2_CY6_FUNGAL_1"/>
    <property type="match status" value="1"/>
</dbReference>
<dbReference type="CDD" id="cd00067">
    <property type="entry name" value="GAL4"/>
    <property type="match status" value="1"/>
</dbReference>
<keyword evidence="4" id="KW-1185">Reference proteome</keyword>
<dbReference type="GO" id="GO:0008270">
    <property type="term" value="F:zinc ion binding"/>
    <property type="evidence" value="ECO:0007669"/>
    <property type="project" value="InterPro"/>
</dbReference>
<dbReference type="AlphaFoldDB" id="A0A161YH57"/>
<dbReference type="PANTHER" id="PTHR38111">
    <property type="entry name" value="ZN(2)-C6 FUNGAL-TYPE DOMAIN-CONTAINING PROTEIN-RELATED"/>
    <property type="match status" value="1"/>
</dbReference>
<feature type="domain" description="Zn(2)-C6 fungal-type" evidence="2">
    <location>
        <begin position="10"/>
        <end position="40"/>
    </location>
</feature>
<organism evidence="3 4">
    <name type="scientific">Colletotrichum incanum</name>
    <name type="common">Soybean anthracnose fungus</name>
    <dbReference type="NCBI Taxonomy" id="1573173"/>
    <lineage>
        <taxon>Eukaryota</taxon>
        <taxon>Fungi</taxon>
        <taxon>Dikarya</taxon>
        <taxon>Ascomycota</taxon>
        <taxon>Pezizomycotina</taxon>
        <taxon>Sordariomycetes</taxon>
        <taxon>Hypocreomycetidae</taxon>
        <taxon>Glomerellales</taxon>
        <taxon>Glomerellaceae</taxon>
        <taxon>Colletotrichum</taxon>
        <taxon>Colletotrichum spaethianum species complex</taxon>
    </lineage>
</organism>
<dbReference type="GO" id="GO:0000981">
    <property type="term" value="F:DNA-binding transcription factor activity, RNA polymerase II-specific"/>
    <property type="evidence" value="ECO:0007669"/>
    <property type="project" value="InterPro"/>
</dbReference>
<evidence type="ECO:0000313" key="4">
    <source>
        <dbReference type="Proteomes" id="UP000076584"/>
    </source>
</evidence>
<reference evidence="3 4" key="1">
    <citation type="submission" date="2015-06" db="EMBL/GenBank/DDBJ databases">
        <title>Survival trade-offs in plant roots during colonization by closely related pathogenic and mutualistic fungi.</title>
        <authorList>
            <person name="Hacquard S."/>
            <person name="Kracher B."/>
            <person name="Hiruma K."/>
            <person name="Weinman A."/>
            <person name="Muench P."/>
            <person name="Garrido Oter R."/>
            <person name="Ver Loren van Themaat E."/>
            <person name="Dallerey J.-F."/>
            <person name="Damm U."/>
            <person name="Henrissat B."/>
            <person name="Lespinet O."/>
            <person name="Thon M."/>
            <person name="Kemen E."/>
            <person name="McHardy A.C."/>
            <person name="Schulze-Lefert P."/>
            <person name="O'Connell R.J."/>
        </authorList>
    </citation>
    <scope>NUCLEOTIDE SEQUENCE [LARGE SCALE GENOMIC DNA]</scope>
    <source>
        <strain evidence="3 4">MAFF 238704</strain>
    </source>
</reference>
<evidence type="ECO:0000256" key="1">
    <source>
        <dbReference type="ARBA" id="ARBA00023242"/>
    </source>
</evidence>
<dbReference type="SMART" id="SM00066">
    <property type="entry name" value="GAL4"/>
    <property type="match status" value="1"/>
</dbReference>
<evidence type="ECO:0000313" key="3">
    <source>
        <dbReference type="EMBL" id="KZL72057.1"/>
    </source>
</evidence>
<dbReference type="PROSITE" id="PS50048">
    <property type="entry name" value="ZN2_CY6_FUNGAL_2"/>
    <property type="match status" value="1"/>
</dbReference>
<keyword evidence="1" id="KW-0539">Nucleus</keyword>
<dbReference type="InterPro" id="IPR036864">
    <property type="entry name" value="Zn2-C6_fun-type_DNA-bd_sf"/>
</dbReference>
<proteinExistence type="predicted"/>
<evidence type="ECO:0000259" key="2">
    <source>
        <dbReference type="PROSITE" id="PS50048"/>
    </source>
</evidence>
<comment type="caution">
    <text evidence="3">The sequence shown here is derived from an EMBL/GenBank/DDBJ whole genome shotgun (WGS) entry which is preliminary data.</text>
</comment>
<gene>
    <name evidence="3" type="ORF">CI238_00837</name>
</gene>
<accession>A0A161YH57</accession>
<dbReference type="PANTHER" id="PTHR38111:SF11">
    <property type="entry name" value="TRANSCRIPTION FACTOR DOMAIN-CONTAINING PROTEIN-RELATED"/>
    <property type="match status" value="1"/>
</dbReference>
<protein>
    <submittedName>
        <fullName evidence="3">C6 zinc finger domain protein</fullName>
    </submittedName>
</protein>
<dbReference type="Pfam" id="PF00172">
    <property type="entry name" value="Zn_clus"/>
    <property type="match status" value="1"/>
</dbReference>
<dbReference type="Proteomes" id="UP000076584">
    <property type="component" value="Unassembled WGS sequence"/>
</dbReference>
<dbReference type="STRING" id="1573173.A0A161YH57"/>
<dbReference type="InterPro" id="IPR053178">
    <property type="entry name" value="Osmoadaptation_assoc"/>
</dbReference>
<dbReference type="EMBL" id="LFIW01002391">
    <property type="protein sequence ID" value="KZL72057.1"/>
    <property type="molecule type" value="Genomic_DNA"/>
</dbReference>
<dbReference type="SUPFAM" id="SSF57701">
    <property type="entry name" value="Zn2/Cys6 DNA-binding domain"/>
    <property type="match status" value="1"/>
</dbReference>
<dbReference type="InterPro" id="IPR001138">
    <property type="entry name" value="Zn2Cys6_DnaBD"/>
</dbReference>